<evidence type="ECO:0000256" key="2">
    <source>
        <dbReference type="ARBA" id="ARBA00022723"/>
    </source>
</evidence>
<name>A0AAE3M144_9BACT</name>
<protein>
    <submittedName>
        <fullName evidence="6">Thiol oxidoreductase</fullName>
    </submittedName>
</protein>
<dbReference type="Pfam" id="PF06537">
    <property type="entry name" value="DHOR"/>
    <property type="match status" value="2"/>
</dbReference>
<dbReference type="InterPro" id="IPR010538">
    <property type="entry name" value="DHOR"/>
</dbReference>
<evidence type="ECO:0000256" key="1">
    <source>
        <dbReference type="ARBA" id="ARBA00022617"/>
    </source>
</evidence>
<keyword evidence="3 4" id="KW-0408">Iron</keyword>
<dbReference type="PANTHER" id="PTHR30600">
    <property type="entry name" value="CYTOCHROME C PEROXIDASE-RELATED"/>
    <property type="match status" value="1"/>
</dbReference>
<dbReference type="AlphaFoldDB" id="A0AAE3M144"/>
<dbReference type="SUPFAM" id="SSF46626">
    <property type="entry name" value="Cytochrome c"/>
    <property type="match status" value="1"/>
</dbReference>
<dbReference type="PIRSF" id="PIRSF028099">
    <property type="entry name" value="DUF1111"/>
    <property type="match status" value="1"/>
</dbReference>
<dbReference type="Proteomes" id="UP001209229">
    <property type="component" value="Unassembled WGS sequence"/>
</dbReference>
<dbReference type="EMBL" id="JAPDPJ010000002">
    <property type="protein sequence ID" value="MCW3785324.1"/>
    <property type="molecule type" value="Genomic_DNA"/>
</dbReference>
<dbReference type="RefSeq" id="WP_301188896.1">
    <property type="nucleotide sequence ID" value="NZ_JAPDPJ010000002.1"/>
</dbReference>
<dbReference type="InterPro" id="IPR036909">
    <property type="entry name" value="Cyt_c-like_dom_sf"/>
</dbReference>
<gene>
    <name evidence="6" type="ORF">OM075_02540</name>
</gene>
<dbReference type="PROSITE" id="PS51007">
    <property type="entry name" value="CYTC"/>
    <property type="match status" value="1"/>
</dbReference>
<dbReference type="GO" id="GO:0004130">
    <property type="term" value="F:cytochrome-c peroxidase activity"/>
    <property type="evidence" value="ECO:0007669"/>
    <property type="project" value="TreeGrafter"/>
</dbReference>
<evidence type="ECO:0000256" key="3">
    <source>
        <dbReference type="ARBA" id="ARBA00023004"/>
    </source>
</evidence>
<evidence type="ECO:0000259" key="5">
    <source>
        <dbReference type="PROSITE" id="PS51007"/>
    </source>
</evidence>
<dbReference type="GO" id="GO:0009055">
    <property type="term" value="F:electron transfer activity"/>
    <property type="evidence" value="ECO:0007669"/>
    <property type="project" value="InterPro"/>
</dbReference>
<accession>A0AAE3M144</accession>
<dbReference type="InterPro" id="IPR051395">
    <property type="entry name" value="Cytochrome_c_Peroxidase/MauG"/>
</dbReference>
<dbReference type="GO" id="GO:0046872">
    <property type="term" value="F:metal ion binding"/>
    <property type="evidence" value="ECO:0007669"/>
    <property type="project" value="UniProtKB-KW"/>
</dbReference>
<keyword evidence="2 4" id="KW-0479">Metal-binding</keyword>
<dbReference type="GO" id="GO:0020037">
    <property type="term" value="F:heme binding"/>
    <property type="evidence" value="ECO:0007669"/>
    <property type="project" value="InterPro"/>
</dbReference>
<evidence type="ECO:0000313" key="7">
    <source>
        <dbReference type="Proteomes" id="UP001209229"/>
    </source>
</evidence>
<feature type="domain" description="Cytochrome c" evidence="5">
    <location>
        <begin position="327"/>
        <end position="466"/>
    </location>
</feature>
<keyword evidence="1 4" id="KW-0349">Heme</keyword>
<dbReference type="InterPro" id="IPR009056">
    <property type="entry name" value="Cyt_c-like_dom"/>
</dbReference>
<reference evidence="6" key="1">
    <citation type="submission" date="2022-10" db="EMBL/GenBank/DDBJ databases">
        <authorList>
            <person name="Yu W.X."/>
        </authorList>
    </citation>
    <scope>NUCLEOTIDE SEQUENCE</scope>
    <source>
        <strain evidence="6">AAT</strain>
    </source>
</reference>
<evidence type="ECO:0000313" key="6">
    <source>
        <dbReference type="EMBL" id="MCW3785324.1"/>
    </source>
</evidence>
<organism evidence="6 7">
    <name type="scientific">Plebeiibacterium sediminum</name>
    <dbReference type="NCBI Taxonomy" id="2992112"/>
    <lineage>
        <taxon>Bacteria</taxon>
        <taxon>Pseudomonadati</taxon>
        <taxon>Bacteroidota</taxon>
        <taxon>Bacteroidia</taxon>
        <taxon>Marinilabiliales</taxon>
        <taxon>Marinilabiliaceae</taxon>
        <taxon>Plebeiibacterium</taxon>
    </lineage>
</organism>
<dbReference type="PANTHER" id="PTHR30600:SF4">
    <property type="entry name" value="CYTOCHROME C DOMAIN-CONTAINING PROTEIN"/>
    <property type="match status" value="1"/>
</dbReference>
<comment type="caution">
    <text evidence="6">The sequence shown here is derived from an EMBL/GenBank/DDBJ whole genome shotgun (WGS) entry which is preliminary data.</text>
</comment>
<sequence>MNKLLLLLSIIFSVSLISCEKTENEIIYTPGGRVAYPEELSAGNSTVFVTSSTAYDTPANWVTNDLASWFLEGDALYDNPRVSDGNLVNGGLGPVYAGYSCASCHNDAGRTVSTLFTDGGTGKYGFSSFLTFMRTPNGQYHREYGRVLHDQAVYGSEPEGKLRVNYTEQNYTFPDGETYSLITPHYEIYDWYADSIPAEQLEISVRTPLRHVGMGLMLAIDKNEIKQLASIQYPEYGISGEINWVTERNVKSIGLSGHKAQHSDLTVELGFLSDMGVTNSRFPHEVSEGQSQVDGDYDIQITTEDMAAVDFYLHSLGVPARRAVTNATVIAGKELFYKAKCHLCHTPTLHTQPEGVNLLDGTHIPWLGGQTIHPYSDYLLHDMGPELGDDFSQFNASGDEWRTTPLWGVGLQEVVNGHSHFLHDGRARDFTEAIMWHGGEGDVSRQAFANMSSEERETLIMFLRSL</sequence>
<dbReference type="PROSITE" id="PS51257">
    <property type="entry name" value="PROKAR_LIPOPROTEIN"/>
    <property type="match status" value="1"/>
</dbReference>
<keyword evidence="7" id="KW-1185">Reference proteome</keyword>
<proteinExistence type="predicted"/>
<evidence type="ECO:0000256" key="4">
    <source>
        <dbReference type="PROSITE-ProRule" id="PRU00433"/>
    </source>
</evidence>
<dbReference type="Gene3D" id="1.10.760.10">
    <property type="entry name" value="Cytochrome c-like domain"/>
    <property type="match status" value="1"/>
</dbReference>